<evidence type="ECO:0000313" key="4">
    <source>
        <dbReference type="Proteomes" id="UP001054821"/>
    </source>
</evidence>
<feature type="domain" description="Integrase catalytic" evidence="2">
    <location>
        <begin position="219"/>
        <end position="384"/>
    </location>
</feature>
<keyword evidence="4" id="KW-1185">Reference proteome</keyword>
<dbReference type="InterPro" id="IPR054722">
    <property type="entry name" value="PolX-like_BBD"/>
</dbReference>
<keyword evidence="1" id="KW-0378">Hydrolase</keyword>
<dbReference type="Proteomes" id="UP001054821">
    <property type="component" value="Chromosome 1"/>
</dbReference>
<proteinExistence type="predicted"/>
<dbReference type="InterPro" id="IPR012337">
    <property type="entry name" value="RNaseH-like_sf"/>
</dbReference>
<organism evidence="3 4">
    <name type="scientific">Prunus dulcis</name>
    <name type="common">Almond</name>
    <name type="synonym">Amygdalus dulcis</name>
    <dbReference type="NCBI Taxonomy" id="3755"/>
    <lineage>
        <taxon>Eukaryota</taxon>
        <taxon>Viridiplantae</taxon>
        <taxon>Streptophyta</taxon>
        <taxon>Embryophyta</taxon>
        <taxon>Tracheophyta</taxon>
        <taxon>Spermatophyta</taxon>
        <taxon>Magnoliopsida</taxon>
        <taxon>eudicotyledons</taxon>
        <taxon>Gunneridae</taxon>
        <taxon>Pentapetalae</taxon>
        <taxon>rosids</taxon>
        <taxon>fabids</taxon>
        <taxon>Rosales</taxon>
        <taxon>Rosaceae</taxon>
        <taxon>Amygdaloideae</taxon>
        <taxon>Amygdaleae</taxon>
        <taxon>Prunus</taxon>
    </lineage>
</organism>
<evidence type="ECO:0000256" key="1">
    <source>
        <dbReference type="ARBA" id="ARBA00022670"/>
    </source>
</evidence>
<dbReference type="Pfam" id="PF25597">
    <property type="entry name" value="SH3_retrovirus"/>
    <property type="match status" value="1"/>
</dbReference>
<dbReference type="Pfam" id="PF00665">
    <property type="entry name" value="rve"/>
    <property type="match status" value="1"/>
</dbReference>
<dbReference type="PROSITE" id="PS50994">
    <property type="entry name" value="INTEGRASE"/>
    <property type="match status" value="1"/>
</dbReference>
<keyword evidence="1" id="KW-0645">Protease</keyword>
<protein>
    <recommendedName>
        <fullName evidence="2">Integrase catalytic domain-containing protein</fullName>
    </recommendedName>
</protein>
<dbReference type="AlphaFoldDB" id="A0AAD4WQ86"/>
<dbReference type="GO" id="GO:0008233">
    <property type="term" value="F:peptidase activity"/>
    <property type="evidence" value="ECO:0007669"/>
    <property type="project" value="UniProtKB-KW"/>
</dbReference>
<dbReference type="PANTHER" id="PTHR42648:SF22">
    <property type="entry name" value="REVERSE TRANSCRIPTASE TY1_COPIA-TYPE DOMAIN-CONTAINING PROTEIN"/>
    <property type="match status" value="1"/>
</dbReference>
<reference evidence="3 4" key="1">
    <citation type="journal article" date="2022" name="G3 (Bethesda)">
        <title>Whole-genome sequence and methylome profiling of the almond [Prunus dulcis (Mill.) D.A. Webb] cultivar 'Nonpareil'.</title>
        <authorList>
            <person name="D'Amico-Willman K.M."/>
            <person name="Ouma W.Z."/>
            <person name="Meulia T."/>
            <person name="Sideli G.M."/>
            <person name="Gradziel T.M."/>
            <person name="Fresnedo-Ramirez J."/>
        </authorList>
    </citation>
    <scope>NUCLEOTIDE SEQUENCE [LARGE SCALE GENOMIC DNA]</scope>
    <source>
        <strain evidence="3">Clone GOH B32 T37-40</strain>
    </source>
</reference>
<dbReference type="InterPro" id="IPR039537">
    <property type="entry name" value="Retrotran_Ty1/copia-like"/>
</dbReference>
<sequence>MGDNSIVGVVVVASANLLVYDSIPGFSSNTWIIHTSASDHMTYDAKFFNELSSNTCDPYITSTNGLPSLITGEGTISLTPTLSFSRALRVPSIHCNLLSVDRFLDTLNASATLYPTQCSFQDLKIHEMIGHGKQIRGLYYLTLPSAPVRDCVINTVQSCSVKDKEQIWLWHRRLGHQSFGYLKRLFPSLFHSCDESSFKCETCILAKSHRTVFPLSDSKSVKPFDLVHSDVWDPARVTSNGFHWFVTFINYCTRITWVFLLKNKHDVASILLEFCIMVSTQFHARVKVFQTDNGGEYVNNTLTSFFRAQGIIHQTTTPFTPQQNGVSERKNRQLLEIAHSLMLDMYVPHHLWGHVVLSIAYLINHTPRRVLDFKNLHDVFGDHVSSVSVSKLPPKVFGCVAYVHVYSHQQNKLDHCALRCVFIGYSSTHKGHKCNHPPIQKVHVTLEVTFHEEVSY</sequence>
<gene>
    <name evidence="3" type="ORF">L3X38_000502</name>
</gene>
<accession>A0AAD4WQ86</accession>
<dbReference type="InterPro" id="IPR036397">
    <property type="entry name" value="RNaseH_sf"/>
</dbReference>
<dbReference type="Pfam" id="PF13976">
    <property type="entry name" value="gag_pre-integrs"/>
    <property type="match status" value="1"/>
</dbReference>
<name>A0AAD4WQ86_PRUDU</name>
<evidence type="ECO:0000313" key="3">
    <source>
        <dbReference type="EMBL" id="KAI5347615.1"/>
    </source>
</evidence>
<dbReference type="InterPro" id="IPR001584">
    <property type="entry name" value="Integrase_cat-core"/>
</dbReference>
<dbReference type="Pfam" id="PF22936">
    <property type="entry name" value="Pol_BBD"/>
    <property type="match status" value="1"/>
</dbReference>
<comment type="caution">
    <text evidence="3">The sequence shown here is derived from an EMBL/GenBank/DDBJ whole genome shotgun (WGS) entry which is preliminary data.</text>
</comment>
<dbReference type="InterPro" id="IPR057670">
    <property type="entry name" value="SH3_retrovirus"/>
</dbReference>
<evidence type="ECO:0000259" key="2">
    <source>
        <dbReference type="PROSITE" id="PS50994"/>
    </source>
</evidence>
<dbReference type="Gene3D" id="3.30.420.10">
    <property type="entry name" value="Ribonuclease H-like superfamily/Ribonuclease H"/>
    <property type="match status" value="1"/>
</dbReference>
<dbReference type="GO" id="GO:0003676">
    <property type="term" value="F:nucleic acid binding"/>
    <property type="evidence" value="ECO:0007669"/>
    <property type="project" value="InterPro"/>
</dbReference>
<dbReference type="GO" id="GO:0015074">
    <property type="term" value="P:DNA integration"/>
    <property type="evidence" value="ECO:0007669"/>
    <property type="project" value="InterPro"/>
</dbReference>
<dbReference type="EMBL" id="JAJFAZ020000001">
    <property type="protein sequence ID" value="KAI5347615.1"/>
    <property type="molecule type" value="Genomic_DNA"/>
</dbReference>
<dbReference type="PANTHER" id="PTHR42648">
    <property type="entry name" value="TRANSPOSASE, PUTATIVE-RELATED"/>
    <property type="match status" value="1"/>
</dbReference>
<dbReference type="GO" id="GO:0006508">
    <property type="term" value="P:proteolysis"/>
    <property type="evidence" value="ECO:0007669"/>
    <property type="project" value="UniProtKB-KW"/>
</dbReference>
<dbReference type="InterPro" id="IPR025724">
    <property type="entry name" value="GAG-pre-integrase_dom"/>
</dbReference>
<dbReference type="SUPFAM" id="SSF53098">
    <property type="entry name" value="Ribonuclease H-like"/>
    <property type="match status" value="1"/>
</dbReference>